<sequence>MKISYLEQLNRKIFALLSTSFTCLKIDHLIKRIGITLRNFNIYDSNRAITIRLGRSFDAQLWQRLPSRLCRVIRPT</sequence>
<reference evidence="1 2" key="1">
    <citation type="submission" date="2018-01" db="EMBL/GenBank/DDBJ databases">
        <title>Co-occurrence of chitin degradation, pigmentation and bioactivity in marine Pseudoalteromonas.</title>
        <authorList>
            <person name="Paulsen S."/>
            <person name="Gram L."/>
            <person name="Machado H."/>
        </authorList>
    </citation>
    <scope>NUCLEOTIDE SEQUENCE [LARGE SCALE GENOMIC DNA]</scope>
    <source>
        <strain evidence="1 2">S3663</strain>
    </source>
</reference>
<accession>A0A5R9PYD3</accession>
<protein>
    <submittedName>
        <fullName evidence="1">Uncharacterized protein</fullName>
    </submittedName>
</protein>
<evidence type="ECO:0000313" key="2">
    <source>
        <dbReference type="Proteomes" id="UP000309186"/>
    </source>
</evidence>
<gene>
    <name evidence="1" type="ORF">C1E24_18145</name>
</gene>
<dbReference type="Proteomes" id="UP000309186">
    <property type="component" value="Unassembled WGS sequence"/>
</dbReference>
<dbReference type="EMBL" id="PPSW01000032">
    <property type="protein sequence ID" value="TLX45604.1"/>
    <property type="molecule type" value="Genomic_DNA"/>
</dbReference>
<evidence type="ECO:0000313" key="1">
    <source>
        <dbReference type="EMBL" id="TLX45604.1"/>
    </source>
</evidence>
<comment type="caution">
    <text evidence="1">The sequence shown here is derived from an EMBL/GenBank/DDBJ whole genome shotgun (WGS) entry which is preliminary data.</text>
</comment>
<dbReference type="AlphaFoldDB" id="A0A5R9PYD3"/>
<organism evidence="1 2">
    <name type="scientific">Pseudoalteromonas phenolica</name>
    <dbReference type="NCBI Taxonomy" id="161398"/>
    <lineage>
        <taxon>Bacteria</taxon>
        <taxon>Pseudomonadati</taxon>
        <taxon>Pseudomonadota</taxon>
        <taxon>Gammaproteobacteria</taxon>
        <taxon>Alteromonadales</taxon>
        <taxon>Pseudoalteromonadaceae</taxon>
        <taxon>Pseudoalteromonas</taxon>
    </lineage>
</organism>
<name>A0A5R9PYD3_9GAMM</name>
<proteinExistence type="predicted"/>